<feature type="chain" id="PRO_5004372267" evidence="1">
    <location>
        <begin position="26"/>
        <end position="130"/>
    </location>
</feature>
<dbReference type="InterPro" id="IPR031734">
    <property type="entry name" value="MBF2"/>
</dbReference>
<evidence type="ECO:0000256" key="1">
    <source>
        <dbReference type="SAM" id="SignalP"/>
    </source>
</evidence>
<dbReference type="PANTHER" id="PTHR37685">
    <property type="entry name" value="GEO11136P1-RELATED"/>
    <property type="match status" value="1"/>
</dbReference>
<sequence length="130" mass="14567">MKIVQSLSHWYPVLLLLLGIHDIYTSSYSLAQNSYFGIKGPHDRLLYITRARRDSRVAKNVSMEVHMPPPDQQIAGLITYIEALDMDKDGTGGYARLKEGGIGQYEVTLGLVSQRGKPIDFIVRIYGNAL</sequence>
<evidence type="ECO:0000313" key="2">
    <source>
        <dbReference type="EMBL" id="BAN20493.1"/>
    </source>
</evidence>
<proteinExistence type="evidence at transcript level"/>
<protein>
    <submittedName>
        <fullName evidence="2">Uncharacterized protein</fullName>
    </submittedName>
</protein>
<accession>R4WCZ5</accession>
<keyword evidence="1" id="KW-0732">Signal</keyword>
<dbReference type="Pfam" id="PF15868">
    <property type="entry name" value="MBF2"/>
    <property type="match status" value="1"/>
</dbReference>
<reference evidence="2" key="1">
    <citation type="journal article" date="2013" name="PLoS ONE">
        <title>Gene expression in gut symbiotic organ of stinkbug affected by extracellular bacterial symbiont.</title>
        <authorList>
            <person name="Futahashi R."/>
            <person name="Tanaka K."/>
            <person name="Tanahashi M."/>
            <person name="Nikoh N."/>
            <person name="Kikuchi Y."/>
            <person name="Lee B.L."/>
            <person name="Fukatsu T."/>
        </authorList>
    </citation>
    <scope>NUCLEOTIDE SEQUENCE</scope>
    <source>
        <tissue evidence="2">Midgut</tissue>
    </source>
</reference>
<feature type="signal peptide" evidence="1">
    <location>
        <begin position="1"/>
        <end position="25"/>
    </location>
</feature>
<dbReference type="PANTHER" id="PTHR37685:SF1">
    <property type="entry name" value="GEO11136P1-RELATED"/>
    <property type="match status" value="1"/>
</dbReference>
<dbReference type="EMBL" id="AK417278">
    <property type="protein sequence ID" value="BAN20493.1"/>
    <property type="molecule type" value="mRNA"/>
</dbReference>
<name>R4WCZ5_RIPPE</name>
<organism evidence="2">
    <name type="scientific">Riptortus pedestris</name>
    <name type="common">Bean bug</name>
    <dbReference type="NCBI Taxonomy" id="329032"/>
    <lineage>
        <taxon>Eukaryota</taxon>
        <taxon>Metazoa</taxon>
        <taxon>Ecdysozoa</taxon>
        <taxon>Arthropoda</taxon>
        <taxon>Hexapoda</taxon>
        <taxon>Insecta</taxon>
        <taxon>Pterygota</taxon>
        <taxon>Neoptera</taxon>
        <taxon>Paraneoptera</taxon>
        <taxon>Hemiptera</taxon>
        <taxon>Heteroptera</taxon>
        <taxon>Panheteroptera</taxon>
        <taxon>Pentatomomorpha</taxon>
        <taxon>Coreoidea</taxon>
        <taxon>Alydidae</taxon>
        <taxon>Riptortus</taxon>
    </lineage>
</organism>
<dbReference type="AlphaFoldDB" id="R4WCZ5"/>